<dbReference type="AlphaFoldDB" id="A0A075AXE8"/>
<gene>
    <name evidence="1" type="ORF">O9G_002417</name>
</gene>
<dbReference type="Proteomes" id="UP000030755">
    <property type="component" value="Unassembled WGS sequence"/>
</dbReference>
<organism evidence="1 2">
    <name type="scientific">Rozella allomycis (strain CSF55)</name>
    <dbReference type="NCBI Taxonomy" id="988480"/>
    <lineage>
        <taxon>Eukaryota</taxon>
        <taxon>Fungi</taxon>
        <taxon>Fungi incertae sedis</taxon>
        <taxon>Cryptomycota</taxon>
        <taxon>Cryptomycota incertae sedis</taxon>
        <taxon>Rozella</taxon>
    </lineage>
</organism>
<protein>
    <submittedName>
        <fullName evidence="1">Uncharacterized protein</fullName>
    </submittedName>
</protein>
<name>A0A075AXE8_ROZAC</name>
<dbReference type="HOGENOM" id="CLU_2442100_0_0_1"/>
<proteinExistence type="predicted"/>
<dbReference type="EMBL" id="KE560907">
    <property type="protein sequence ID" value="EPZ34819.1"/>
    <property type="molecule type" value="Genomic_DNA"/>
</dbReference>
<keyword evidence="2" id="KW-1185">Reference proteome</keyword>
<sequence>MSVYAILLILVSNTRKDRFVSSRAYRVAFASLAAGTCLCMSVAAVSAATIAKVLDVHSLIQEFSVYMRRKLFKIRHSSNTDENHEMLNDH</sequence>
<evidence type="ECO:0000313" key="1">
    <source>
        <dbReference type="EMBL" id="EPZ34819.1"/>
    </source>
</evidence>
<evidence type="ECO:0000313" key="2">
    <source>
        <dbReference type="Proteomes" id="UP000030755"/>
    </source>
</evidence>
<reference evidence="1 2" key="1">
    <citation type="journal article" date="2013" name="Curr. Biol.">
        <title>Shared signatures of parasitism and phylogenomics unite Cryptomycota and microsporidia.</title>
        <authorList>
            <person name="James T.Y."/>
            <person name="Pelin A."/>
            <person name="Bonen L."/>
            <person name="Ahrendt S."/>
            <person name="Sain D."/>
            <person name="Corradi N."/>
            <person name="Stajich J.E."/>
        </authorList>
    </citation>
    <scope>NUCLEOTIDE SEQUENCE [LARGE SCALE GENOMIC DNA]</scope>
    <source>
        <strain evidence="1 2">CSF55</strain>
    </source>
</reference>
<accession>A0A075AXE8</accession>